<keyword evidence="1" id="KW-0808">Transferase</keyword>
<dbReference type="AlphaFoldDB" id="A0A343TN65"/>
<dbReference type="EMBL" id="CP025066">
    <property type="protein sequence ID" value="AUX10537.1"/>
    <property type="molecule type" value="Genomic_DNA"/>
</dbReference>
<gene>
    <name evidence="1" type="ORF">AArcSl_2926</name>
</gene>
<dbReference type="Gene3D" id="3.90.550.10">
    <property type="entry name" value="Spore Coat Polysaccharide Biosynthesis Protein SpsA, Chain A"/>
    <property type="match status" value="1"/>
</dbReference>
<protein>
    <submittedName>
        <fullName evidence="1">Glycosyl transferase</fullName>
    </submittedName>
</protein>
<sequence>MDPDWLENAILDMKTKGAHYLACSVSISSTTDNGGFIERYDRALSIPVKHYIEEYHFAPTAALLLTRGLIEEVGTFDPELTSGEDREFGNRVYERGYELYVSDCEVYHPPRKKVSDQTQKAIRIGVGMEQLRRQYPDRYSLPSLMSPLSYAPPNPKRLRSRLSSNSYKPDFLEWMLFYLFNYFLKLYQQLGRWQHFRNR</sequence>
<dbReference type="KEGG" id="hdf:AArcSl_2926"/>
<proteinExistence type="predicted"/>
<name>A0A343TN65_9EURY</name>
<accession>A0A343TN65</accession>
<evidence type="ECO:0000313" key="1">
    <source>
        <dbReference type="EMBL" id="AUX10537.1"/>
    </source>
</evidence>
<reference evidence="2" key="1">
    <citation type="submission" date="2017-11" db="EMBL/GenBank/DDBJ databases">
        <title>Phenotypic and genomic properties of facultatively anaerobic sulfur-reducing natronoarchaea from hypersaline soda lakes.</title>
        <authorList>
            <person name="Sorokin D.Y."/>
            <person name="Kublanov I.V."/>
            <person name="Roman P."/>
            <person name="Sinninghe Damste J.S."/>
            <person name="Golyshin P.N."/>
            <person name="Rojo D."/>
            <person name="Ciordia S."/>
            <person name="Mena M.D.C."/>
            <person name="Ferrer M."/>
            <person name="Messina E."/>
            <person name="Smedile F."/>
            <person name="La Spada G."/>
            <person name="La Cono V."/>
            <person name="Yakimov M.M."/>
        </authorList>
    </citation>
    <scope>NUCLEOTIDE SEQUENCE [LARGE SCALE GENOMIC DNA]</scope>
    <source>
        <strain evidence="2">AArc-Sl</strain>
    </source>
</reference>
<evidence type="ECO:0000313" key="2">
    <source>
        <dbReference type="Proteomes" id="UP000263012"/>
    </source>
</evidence>
<keyword evidence="2" id="KW-1185">Reference proteome</keyword>
<dbReference type="Proteomes" id="UP000263012">
    <property type="component" value="Chromosome"/>
</dbReference>
<organism evidence="1 2">
    <name type="scientific">Halalkaliarchaeum desulfuricum</name>
    <dbReference type="NCBI Taxonomy" id="2055893"/>
    <lineage>
        <taxon>Archaea</taxon>
        <taxon>Methanobacteriati</taxon>
        <taxon>Methanobacteriota</taxon>
        <taxon>Stenosarchaea group</taxon>
        <taxon>Halobacteria</taxon>
        <taxon>Halobacteriales</taxon>
        <taxon>Haloferacaceae</taxon>
        <taxon>Halalkaliarchaeum</taxon>
    </lineage>
</organism>
<dbReference type="GO" id="GO:0016740">
    <property type="term" value="F:transferase activity"/>
    <property type="evidence" value="ECO:0007669"/>
    <property type="project" value="UniProtKB-KW"/>
</dbReference>
<dbReference type="InterPro" id="IPR029044">
    <property type="entry name" value="Nucleotide-diphossugar_trans"/>
</dbReference>
<dbReference type="SUPFAM" id="SSF53448">
    <property type="entry name" value="Nucleotide-diphospho-sugar transferases"/>
    <property type="match status" value="1"/>
</dbReference>